<dbReference type="Proteomes" id="UP001501285">
    <property type="component" value="Unassembled WGS sequence"/>
</dbReference>
<evidence type="ECO:0000313" key="2">
    <source>
        <dbReference type="Proteomes" id="UP001501285"/>
    </source>
</evidence>
<organism evidence="1 2">
    <name type="scientific">Terrabacter terrae</name>
    <dbReference type="NCBI Taxonomy" id="318434"/>
    <lineage>
        <taxon>Bacteria</taxon>
        <taxon>Bacillati</taxon>
        <taxon>Actinomycetota</taxon>
        <taxon>Actinomycetes</taxon>
        <taxon>Micrococcales</taxon>
        <taxon>Intrasporangiaceae</taxon>
        <taxon>Terrabacter</taxon>
    </lineage>
</organism>
<protein>
    <submittedName>
        <fullName evidence="1">Uncharacterized protein</fullName>
    </submittedName>
</protein>
<evidence type="ECO:0000313" key="1">
    <source>
        <dbReference type="EMBL" id="GAA2037682.1"/>
    </source>
</evidence>
<reference evidence="1 2" key="1">
    <citation type="journal article" date="2019" name="Int. J. Syst. Evol. Microbiol.">
        <title>The Global Catalogue of Microorganisms (GCM) 10K type strain sequencing project: providing services to taxonomists for standard genome sequencing and annotation.</title>
        <authorList>
            <consortium name="The Broad Institute Genomics Platform"/>
            <consortium name="The Broad Institute Genome Sequencing Center for Infectious Disease"/>
            <person name="Wu L."/>
            <person name="Ma J."/>
        </authorList>
    </citation>
    <scope>NUCLEOTIDE SEQUENCE [LARGE SCALE GENOMIC DNA]</scope>
    <source>
        <strain evidence="1 2">JCM 14283</strain>
    </source>
</reference>
<keyword evidence="2" id="KW-1185">Reference proteome</keyword>
<accession>A0ABN2UIB9</accession>
<sequence length="116" mass="13230">MCREMDRALPGVYEGRTRSMPPRFDVEAYMGRNVNERSLHVLKQWRGPATRYDKLALTYRGGVVLGRSSPGSANWETRPSAHKVREPRLAPGWPFFGQDLGCPQRWGRTRSTSRPG</sequence>
<name>A0ABN2UIB9_9MICO</name>
<dbReference type="EMBL" id="BAAANB010000021">
    <property type="protein sequence ID" value="GAA2037682.1"/>
    <property type="molecule type" value="Genomic_DNA"/>
</dbReference>
<proteinExistence type="predicted"/>
<gene>
    <name evidence="1" type="ORF">GCM10009740_32010</name>
</gene>
<comment type="caution">
    <text evidence="1">The sequence shown here is derived from an EMBL/GenBank/DDBJ whole genome shotgun (WGS) entry which is preliminary data.</text>
</comment>